<evidence type="ECO:0000313" key="2">
    <source>
        <dbReference type="Proteomes" id="UP000076722"/>
    </source>
</evidence>
<dbReference type="AlphaFoldDB" id="A0A165ACB5"/>
<proteinExistence type="predicted"/>
<sequence>MPRPLSNPEIEEIYRLLNITFPGWAEETGWGENENNEALTQKYISGSTVHLLSLLSDISLDHAQLKSVILSATHFSIRLSNNLAEKTHILGKTASLTKALLHVYAGYYSDALSMEPNTDTDGARSLTLQKLKGWIDLACSIVMSLGDTSVGRMQSDALKL</sequence>
<protein>
    <submittedName>
        <fullName evidence="1">Uncharacterized protein</fullName>
    </submittedName>
</protein>
<evidence type="ECO:0000313" key="1">
    <source>
        <dbReference type="EMBL" id="KZS98778.1"/>
    </source>
</evidence>
<gene>
    <name evidence="1" type="ORF">SISNIDRAFT_971</name>
</gene>
<keyword evidence="2" id="KW-1185">Reference proteome</keyword>
<dbReference type="Proteomes" id="UP000076722">
    <property type="component" value="Unassembled WGS sequence"/>
</dbReference>
<organism evidence="1 2">
    <name type="scientific">Sistotremastrum niveocremeum HHB9708</name>
    <dbReference type="NCBI Taxonomy" id="1314777"/>
    <lineage>
        <taxon>Eukaryota</taxon>
        <taxon>Fungi</taxon>
        <taxon>Dikarya</taxon>
        <taxon>Basidiomycota</taxon>
        <taxon>Agaricomycotina</taxon>
        <taxon>Agaricomycetes</taxon>
        <taxon>Sistotremastrales</taxon>
        <taxon>Sistotremastraceae</taxon>
        <taxon>Sertulicium</taxon>
        <taxon>Sertulicium niveocremeum</taxon>
    </lineage>
</organism>
<dbReference type="EMBL" id="KV419394">
    <property type="protein sequence ID" value="KZS98778.1"/>
    <property type="molecule type" value="Genomic_DNA"/>
</dbReference>
<accession>A0A165ACB5</accession>
<reference evidence="1 2" key="1">
    <citation type="journal article" date="2016" name="Mol. Biol. Evol.">
        <title>Comparative Genomics of Early-Diverging Mushroom-Forming Fungi Provides Insights into the Origins of Lignocellulose Decay Capabilities.</title>
        <authorList>
            <person name="Nagy L.G."/>
            <person name="Riley R."/>
            <person name="Tritt A."/>
            <person name="Adam C."/>
            <person name="Daum C."/>
            <person name="Floudas D."/>
            <person name="Sun H."/>
            <person name="Yadav J.S."/>
            <person name="Pangilinan J."/>
            <person name="Larsson K.H."/>
            <person name="Matsuura K."/>
            <person name="Barry K."/>
            <person name="Labutti K."/>
            <person name="Kuo R."/>
            <person name="Ohm R.A."/>
            <person name="Bhattacharya S.S."/>
            <person name="Shirouzu T."/>
            <person name="Yoshinaga Y."/>
            <person name="Martin F.M."/>
            <person name="Grigoriev I.V."/>
            <person name="Hibbett D.S."/>
        </authorList>
    </citation>
    <scope>NUCLEOTIDE SEQUENCE [LARGE SCALE GENOMIC DNA]</scope>
    <source>
        <strain evidence="1 2">HHB9708</strain>
    </source>
</reference>
<name>A0A165ACB5_9AGAM</name>